<evidence type="ECO:0000313" key="3">
    <source>
        <dbReference type="EMBL" id="SDM64723.1"/>
    </source>
</evidence>
<feature type="region of interest" description="Disordered" evidence="1">
    <location>
        <begin position="299"/>
        <end position="368"/>
    </location>
</feature>
<feature type="compositionally biased region" description="Gly residues" evidence="1">
    <location>
        <begin position="672"/>
        <end position="683"/>
    </location>
</feature>
<feature type="region of interest" description="Disordered" evidence="1">
    <location>
        <begin position="456"/>
        <end position="491"/>
    </location>
</feature>
<sequence length="695" mass="73048">MKKSIKVRFLLPFFIGTAIMIAGCSNKNDNKTLTESAQSTVNYDTEDTYTEWDEQDATNITFDDQSVDVEDGNNGVIVNDNTVEIHTSGTYVLEGSATDSQVLVDAEDEGTVRLILNGVSLESASTATIFVKQADKTVISVEEGSSNTLKDPAEYVYEEDTDEPKAAIYSKDDLTINGSGDLTVNGNYNDGITGNDDLKIIETNIDIKAEDDGIVGRDLFAMNEALITIEAGGDGVKSSNDTDEDKANVVLESGSLTINAGGDGVQSENTVTILDGEYDITAGGGSPETIEATTEFGGGFGGQGTIPDGQEFSDDNMPTERPDGAEGMEPPAEGDSGDFEDRQPPEQAVEGEQAQVNTETAEDDTPSMKGIKAENSLEIAGGIITIDASDDALHSNKELTVADGDMTLATGDDAVHADEEITITNGSIQVDKSYEGIEAESITVSDGTIHLTAEDDGFNVNGGTDQMGMQGFGENQPESEEDSTEEEADQDQGKLLIEGGYIYVDANGDGLDSNTSAEMTGGTVLVYGPTNDGNGALDYDQSFDIKGGTLIATGSSGMAQGVSDDSEQTSFLMTFPEMLEAGTTVSVEDSNGNIVAAVAPEKEFQSIVISSPDLRQGESYTLYTGGELSGDETDGIFQGPTMEGGTKVLEFSLTSTMVYLDESGETEQPSGMFGGGRGQGQQGQDGSEMPQPPSQ</sequence>
<dbReference type="STRING" id="482461.SAMN05216244_3041"/>
<dbReference type="Proteomes" id="UP000182347">
    <property type="component" value="Unassembled WGS sequence"/>
</dbReference>
<accession>A0A1G9UXW4</accession>
<dbReference type="Pfam" id="PF14262">
    <property type="entry name" value="Cthe_2159"/>
    <property type="match status" value="1"/>
</dbReference>
<feature type="chain" id="PRO_5038442676" description="Carbohydrate-binding domain-containing protein" evidence="2">
    <location>
        <begin position="23"/>
        <end position="695"/>
    </location>
</feature>
<feature type="signal peptide" evidence="2">
    <location>
        <begin position="1"/>
        <end position="22"/>
    </location>
</feature>
<protein>
    <recommendedName>
        <fullName evidence="5">Carbohydrate-binding domain-containing protein</fullName>
    </recommendedName>
</protein>
<evidence type="ECO:0000256" key="2">
    <source>
        <dbReference type="SAM" id="SignalP"/>
    </source>
</evidence>
<dbReference type="EMBL" id="FNHF01000004">
    <property type="protein sequence ID" value="SDM64723.1"/>
    <property type="molecule type" value="Genomic_DNA"/>
</dbReference>
<feature type="compositionally biased region" description="Acidic residues" evidence="1">
    <location>
        <begin position="477"/>
        <end position="490"/>
    </location>
</feature>
<keyword evidence="4" id="KW-1185">Reference proteome</keyword>
<feature type="region of interest" description="Disordered" evidence="1">
    <location>
        <begin position="661"/>
        <end position="695"/>
    </location>
</feature>
<dbReference type="PROSITE" id="PS51257">
    <property type="entry name" value="PROKAR_LIPOPROTEIN"/>
    <property type="match status" value="1"/>
</dbReference>
<dbReference type="InterPro" id="IPR025584">
    <property type="entry name" value="Cthe_2159"/>
</dbReference>
<dbReference type="AlphaFoldDB" id="A0A1G9UXW4"/>
<evidence type="ECO:0000313" key="4">
    <source>
        <dbReference type="Proteomes" id="UP000182347"/>
    </source>
</evidence>
<gene>
    <name evidence="3" type="ORF">SAMN05216244_3041</name>
</gene>
<organism evidence="3 4">
    <name type="scientific">Sediminibacillus halophilus</name>
    <dbReference type="NCBI Taxonomy" id="482461"/>
    <lineage>
        <taxon>Bacteria</taxon>
        <taxon>Bacillati</taxon>
        <taxon>Bacillota</taxon>
        <taxon>Bacilli</taxon>
        <taxon>Bacillales</taxon>
        <taxon>Bacillaceae</taxon>
        <taxon>Sediminibacillus</taxon>
    </lineage>
</organism>
<evidence type="ECO:0000256" key="1">
    <source>
        <dbReference type="SAM" id="MobiDB-lite"/>
    </source>
</evidence>
<evidence type="ECO:0008006" key="5">
    <source>
        <dbReference type="Google" id="ProtNLM"/>
    </source>
</evidence>
<keyword evidence="2" id="KW-0732">Signal</keyword>
<dbReference type="RefSeq" id="WP_074600134.1">
    <property type="nucleotide sequence ID" value="NZ_FNHF01000004.1"/>
</dbReference>
<name>A0A1G9UXW4_9BACI</name>
<proteinExistence type="predicted"/>
<reference evidence="4" key="1">
    <citation type="submission" date="2016-10" db="EMBL/GenBank/DDBJ databases">
        <authorList>
            <person name="Varghese N."/>
            <person name="Submissions S."/>
        </authorList>
    </citation>
    <scope>NUCLEOTIDE SEQUENCE [LARGE SCALE GENOMIC DNA]</scope>
    <source>
        <strain evidence="4">CGMCC 1.6199</strain>
    </source>
</reference>